<dbReference type="Pfam" id="PF16511">
    <property type="entry name" value="FERM_f0"/>
    <property type="match status" value="1"/>
</dbReference>
<keyword evidence="2" id="KW-0963">Cytoplasm</keyword>
<dbReference type="InterPro" id="IPR032425">
    <property type="entry name" value="FERM_f0"/>
</dbReference>
<dbReference type="InterPro" id="IPR019749">
    <property type="entry name" value="Band_41_domain"/>
</dbReference>
<feature type="compositionally biased region" description="Low complexity" evidence="5">
    <location>
        <begin position="463"/>
        <end position="474"/>
    </location>
</feature>
<keyword evidence="9" id="KW-1185">Reference proteome</keyword>
<accession>A0ABY6K7E8</accession>
<dbReference type="PROSITE" id="PS00660">
    <property type="entry name" value="FERM_1"/>
    <property type="match status" value="1"/>
</dbReference>
<dbReference type="SMART" id="SM00307">
    <property type="entry name" value="ILWEQ"/>
    <property type="match status" value="1"/>
</dbReference>
<dbReference type="InterPro" id="IPR014352">
    <property type="entry name" value="FERM/acyl-CoA-bd_prot_sf"/>
</dbReference>
<dbReference type="Gene3D" id="1.20.1420.10">
    <property type="entry name" value="Talin, central domain"/>
    <property type="match status" value="7"/>
</dbReference>
<dbReference type="Pfam" id="PF01608">
    <property type="entry name" value="I_LWEQ"/>
    <property type="match status" value="2"/>
</dbReference>
<dbReference type="Pfam" id="PF21865">
    <property type="entry name" value="TLN1-like_RS"/>
    <property type="match status" value="1"/>
</dbReference>
<feature type="domain" description="I/LWEQ" evidence="7">
    <location>
        <begin position="2489"/>
        <end position="2730"/>
    </location>
</feature>
<dbReference type="Pfam" id="PF21692">
    <property type="entry name" value="Talin_R4"/>
    <property type="match status" value="1"/>
</dbReference>
<evidence type="ECO:0000256" key="5">
    <source>
        <dbReference type="SAM" id="MobiDB-lite"/>
    </source>
</evidence>
<dbReference type="Pfam" id="PF09141">
    <property type="entry name" value="Talin_middle"/>
    <property type="match status" value="1"/>
</dbReference>
<dbReference type="SUPFAM" id="SSF50729">
    <property type="entry name" value="PH domain-like"/>
    <property type="match status" value="1"/>
</dbReference>
<dbReference type="PANTHER" id="PTHR19981">
    <property type="entry name" value="TALIN"/>
    <property type="match status" value="1"/>
</dbReference>
<feature type="region of interest" description="Disordered" evidence="5">
    <location>
        <begin position="454"/>
        <end position="489"/>
    </location>
</feature>
<dbReference type="SUPFAM" id="SSF109880">
    <property type="entry name" value="A middle domain of Talin 1"/>
    <property type="match status" value="1"/>
</dbReference>
<dbReference type="CDD" id="cd12150">
    <property type="entry name" value="talin-RS"/>
    <property type="match status" value="1"/>
</dbReference>
<keyword evidence="3" id="KW-0206">Cytoskeleton</keyword>
<evidence type="ECO:0000259" key="6">
    <source>
        <dbReference type="PROSITE" id="PS50057"/>
    </source>
</evidence>
<organism evidence="8 9">
    <name type="scientific">Cordylochernes scorpioides</name>
    <dbReference type="NCBI Taxonomy" id="51811"/>
    <lineage>
        <taxon>Eukaryota</taxon>
        <taxon>Metazoa</taxon>
        <taxon>Ecdysozoa</taxon>
        <taxon>Arthropoda</taxon>
        <taxon>Chelicerata</taxon>
        <taxon>Arachnida</taxon>
        <taxon>Pseudoscorpiones</taxon>
        <taxon>Cheliferoidea</taxon>
        <taxon>Chernetidae</taxon>
        <taxon>Cordylochernes</taxon>
    </lineage>
</organism>
<dbReference type="PANTHER" id="PTHR19981:SF1">
    <property type="entry name" value="RHEA, ISOFORM B"/>
    <property type="match status" value="1"/>
</dbReference>
<gene>
    <name evidence="8" type="ORF">LAZ67_3002009</name>
</gene>
<dbReference type="SMART" id="SM01244">
    <property type="entry name" value="IRS"/>
    <property type="match status" value="1"/>
</dbReference>
<dbReference type="InterPro" id="IPR018979">
    <property type="entry name" value="FERM_N"/>
</dbReference>
<dbReference type="InterPro" id="IPR049108">
    <property type="entry name" value="Talin_R4"/>
</dbReference>
<dbReference type="InterPro" id="IPR035963">
    <property type="entry name" value="FERM_2"/>
</dbReference>
<dbReference type="InterPro" id="IPR019748">
    <property type="entry name" value="FERM_central"/>
</dbReference>
<dbReference type="PROSITE" id="PS50057">
    <property type="entry name" value="FERM_3"/>
    <property type="match status" value="1"/>
</dbReference>
<dbReference type="InterPro" id="IPR054082">
    <property type="entry name" value="Talin_IBS2B"/>
</dbReference>
<evidence type="ECO:0000313" key="8">
    <source>
        <dbReference type="EMBL" id="UYV64796.1"/>
    </source>
</evidence>
<dbReference type="InterPro" id="IPR019747">
    <property type="entry name" value="FERM_CS"/>
</dbReference>
<dbReference type="CDD" id="cd10569">
    <property type="entry name" value="FERM_C_Talin"/>
    <property type="match status" value="1"/>
</dbReference>
<dbReference type="InterPro" id="IPR035964">
    <property type="entry name" value="I/LWEQ_dom_sf"/>
</dbReference>
<evidence type="ECO:0000256" key="2">
    <source>
        <dbReference type="ARBA" id="ARBA00022490"/>
    </source>
</evidence>
<name>A0ABY6K7E8_9ARAC</name>
<dbReference type="InterPro" id="IPR015224">
    <property type="entry name" value="Talin_cent"/>
</dbReference>
<dbReference type="InterPro" id="IPR057346">
    <property type="entry name" value="Talin1/2_VBS2"/>
</dbReference>
<dbReference type="SUPFAM" id="SSF54236">
    <property type="entry name" value="Ubiquitin-like"/>
    <property type="match status" value="1"/>
</dbReference>
<dbReference type="InterPro" id="IPR002558">
    <property type="entry name" value="ILWEQ_dom"/>
</dbReference>
<dbReference type="Gene3D" id="1.20.1410.10">
    <property type="entry name" value="I/LWEQ domain"/>
    <property type="match status" value="1"/>
</dbReference>
<feature type="domain" description="FERM" evidence="6">
    <location>
        <begin position="133"/>
        <end position="496"/>
    </location>
</feature>
<dbReference type="Gene3D" id="1.20.120.230">
    <property type="entry name" value="Alpha-catenin/vinculin-like"/>
    <property type="match status" value="5"/>
</dbReference>
<dbReference type="InterPro" id="IPR036723">
    <property type="entry name" value="Alpha-catenin/vinculin-like_sf"/>
</dbReference>
<protein>
    <submittedName>
        <fullName evidence="8">TLN1</fullName>
    </submittedName>
</protein>
<feature type="coiled-coil region" evidence="4">
    <location>
        <begin position="2655"/>
        <end position="2725"/>
    </location>
</feature>
<proteinExistence type="predicted"/>
<dbReference type="Pfam" id="PF08913">
    <property type="entry name" value="VBS"/>
    <property type="match status" value="1"/>
</dbReference>
<dbReference type="InterPro" id="IPR000299">
    <property type="entry name" value="FERM_domain"/>
</dbReference>
<comment type="subcellular location">
    <subcellularLocation>
        <location evidence="1">Cytoplasm</location>
        <location evidence="1">Cytoskeleton</location>
    </subcellularLocation>
</comment>
<dbReference type="Gene3D" id="1.20.80.10">
    <property type="match status" value="1"/>
</dbReference>
<dbReference type="Pfam" id="PF00373">
    <property type="entry name" value="FERM_M"/>
    <property type="match status" value="1"/>
</dbReference>
<dbReference type="Proteomes" id="UP001235939">
    <property type="component" value="Chromosome 03"/>
</dbReference>
<dbReference type="InterPro" id="IPR054060">
    <property type="entry name" value="TLN1-like_RS"/>
</dbReference>
<evidence type="ECO:0000313" key="9">
    <source>
        <dbReference type="Proteomes" id="UP001235939"/>
    </source>
</evidence>
<evidence type="ECO:0000256" key="3">
    <source>
        <dbReference type="ARBA" id="ARBA00023212"/>
    </source>
</evidence>
<dbReference type="CDD" id="cd17090">
    <property type="entry name" value="FERM_F1_TLN"/>
    <property type="match status" value="1"/>
</dbReference>
<dbReference type="Gene3D" id="3.10.20.90">
    <property type="entry name" value="Phosphatidylinositol 3-kinase Catalytic Subunit, Chain A, domain 1"/>
    <property type="match status" value="2"/>
</dbReference>
<dbReference type="Gene3D" id="2.30.29.30">
    <property type="entry name" value="Pleckstrin-homology domain (PH domain)/Phosphotyrosine-binding domain (PTB)"/>
    <property type="match status" value="1"/>
</dbReference>
<dbReference type="InterPro" id="IPR011993">
    <property type="entry name" value="PH-like_dom_sf"/>
</dbReference>
<dbReference type="SUPFAM" id="SSF47220">
    <property type="entry name" value="alpha-catenin/vinculin-like"/>
    <property type="match status" value="5"/>
</dbReference>
<evidence type="ECO:0000256" key="4">
    <source>
        <dbReference type="SAM" id="Coils"/>
    </source>
</evidence>
<reference evidence="8 9" key="1">
    <citation type="submission" date="2022-01" db="EMBL/GenBank/DDBJ databases">
        <title>A chromosomal length assembly of Cordylochernes scorpioides.</title>
        <authorList>
            <person name="Zeh D."/>
            <person name="Zeh J."/>
        </authorList>
    </citation>
    <scope>NUCLEOTIDE SEQUENCE [LARGE SCALE GENOMIC DNA]</scope>
    <source>
        <strain evidence="8">IN4F17</strain>
        <tissue evidence="8">Whole Body</tissue>
    </source>
</reference>
<sequence length="2737" mass="295624">MASARVDKERGYTALSNFKDSPHLTPKIRPLTAKIRRSNGCCIAAMANLALKVHVLDGNVTKTLNFNSSLQVYDACRLIRDRCSEVPLGDPKDYGLYLSDEDPKKGVWLESGRSLEYYLLKDGDMLEYRRKMRPLRVRMLDGTVKTVLVDDSQPVANLLVVICSKIGISNHDEFSLLRDLPEEQKENTSGTLTLRKEKKEDWKDSKMEQLKKKLKTDDDLNWVDQSKTLREQGVDEEETLLLRRKFFYSDQNVDSRDPVQLNLLYVQARDAIINGTHPVTVDQACQFAGLQCQIQYGEHIETKHRAGFIDLRDFLPKDFTKIKGIDKKIFGVSSQQFTPKWNSQDSKVWSQEHRMAGGLSELEAKVKYVSLARSLPTYGVAFFLVKEKMKGKNKLVPRLLGVTKDSILRLNEKTKEILKTWPLTTVKRWAASPNSFTLNVSRISETTWTPTIQYRHPRGNRYPSSLPATLTSSSRRSDHPLQLSVHSSHPLVMQKKARDHLGIEGDDGSTLVEDSVSPAKATILQHHTPAQPSPVDSGSLAKPAVVRPGVDENSTVMLNSLISLLSFVYVFLFSMKMMYGESLQDGNVLLLLLLLNIMKKKLNYNCVLNASIKEQLTEHIKLCVTVEKPFGMGQVKPVQHGKTTGQVHAGVSPFQAQHPQMHKPLSEPQRALRGTISTGQEAIVAAQVELEAPKPQFAEMGTDPASLQWRQSTRDVKTQNVASQLGAMNAATAQVITLTSGPPEEVDHPRVGAAISTITTNLPEMAKDVKMIAALMDDSIHGDRLLDAARNLCFAFSDLLTAAEPETKEPRQNLLNAASRVGEATHAVLHQIGEPDPLDQEIQDMLLSLAKRVANATGNLVLKAKSAAPHNIDPDRLIAAATQCALATSQLVACAKVVAPTISNPACQQQMVEATKEVSRAVETCQVAADGDRDTEEAGTKVNEALVDLLNYIRLIPDRYARRSTPQYPTVDTIFDASDRLFSSTGNATEMVRQANILAKATTDLISSIKGEAEDHQADSDRQKRLLTAAKILADATARMVEAAKGCASNPHDSQSQEALRRAAQELRNATNVAASNALKRKLITRLEAAAKHAAAMATQNIAAAQGARSYNMDQLSQNELHDACKEVVDVIPRVVQGIKATASDVDNPSSHLQLIHACEQFLLPCTNMVSASRAALPTIQDQSCSLQLSSASRQMAEALAELRSALGRAREVCGVNQEIEEALKVIRELEVELTTCLRAAHSGSLRPLPGETAETCALQLGAVSKVVGSAMAQLLTAAAQGNENYTGIAAWDTANALKILTKAVRGVAATADEPQLKLLDAGREVLEQASHLVEEARDAVRHPSPDVHSRLTSVAKSVSSALNACISCLPGQRDVDEAIRLITSITQELSITTLPHGSPTPYSELQLSLSRAAAQLNEASSDVVTAANKASPTQLASTARLFGQAYSHLLDTGVNMAGHTKDGEVRSRLVSSLKNVSLVSSKLLIAAKSYAADPSAPNAKTNLSAAARSVTEAINQLVDICTSAAPGQTECENAIRRMQALRPLLDNPTEPLSEATYFECLDSVVERSKSLGDAMTHLTTSARQGDRDQFCHSVRSTADSICSLAEAGAQAAYLVGVADPSSVAGRMGLVDPGQLSRAAEAIQSACHQLCQPGVSQHQVLSAATVIAKHTSALCNSGRTASSKTTNPVAKRHFIQSSKDVASKTGLLVKEIKALDFEPDSEEIRRNIANATRPLLDAVDNMCLFGSSPEFASVPAKMGSSARASQEPLTSAARAVVDGGCRLVGSAKNLVVNPRDPPGWQQLANHCRDVSDNIKHLVANIRDKAPGQKECEDSLSRINSGIRELDKASVNIISQSLSPQPSGNIKGLQEQMEMCSSEILEKIDHVRHAAKSEAERLGHSVNQLANMYQSLVRGAVDTASRSLRSRQQLAVLEQTKTVGECCLQLLTAAKEAGGNLRARHLHPELDTSAENARVALSELQTTLETAASETGMVTGLVETINKSIVKVPLYIHVEEYHYVSSSSVTMGESFVEYQTRMVSSCKDIAKLAQDMISKSGQEHPQLSPLAARLSHLYSGLAGDTRGAVAAAPSPELGTRVRSLVQDLGTACIRLTKAAGGCQGEPGDPFWQREVVEHGRSVAEGASYVMAALQSGARGTQACISAAATLAGIIGDLETTAMFASSGTLTCENEGDVFEHHRELMLRTAKALVEDTKALVSGAAGSQEQLAMAAQNATQTILQLAEVVKLGAASLGSTNPEAQVRPHRRPVPPCWLTIRLLQVMLLNSVKDVAISLRELVESTKMAAGKPLSDPAMVHLKESAKVMVTNITSLLKTIKAVEDEHSRGTRALESTIEAIGQEIRAFDSSEQPRRGCTAEDLVRVTKPVTLATAKAVAAGTSGKQDDIIVAANMGRKAITDLLTTAKSAAFSAESMETRHRVLSTSRECSLHYRELLQMVLRTKPGTGRQELVLMSRTIATAVTEIVTSAEYLKGSDWVDPDDPTVIAETELLGAANSIDAAARKLANLKPRRPSVKEADEALNFDEMILEAAKSITAATSALVKAASCAQRELVASGRLAPTPTDGSHWSDGQWSEGLISAARLVAAATHSLVEAANALVQGHASEEKLISSAKQVAASTAQLLVACQVKADPRSQAMKRLQAAGNAVKKATDNLVRAAQQAIEQDEERSLVINKRMVGGIAQEIIAREEILRKERELEEAREKLLALRRAKYGNEYQGYGSC</sequence>
<keyword evidence="4" id="KW-0175">Coiled coil</keyword>
<dbReference type="Pfam" id="PF09379">
    <property type="entry name" value="FERM_N"/>
    <property type="match status" value="1"/>
</dbReference>
<dbReference type="CDD" id="cd17089">
    <property type="entry name" value="FERM_F0_TLN"/>
    <property type="match status" value="1"/>
</dbReference>
<dbReference type="InterPro" id="IPR015009">
    <property type="entry name" value="Vinculin-bd_dom"/>
</dbReference>
<dbReference type="PROSITE" id="PS50945">
    <property type="entry name" value="I_LWEQ"/>
    <property type="match status" value="1"/>
</dbReference>
<dbReference type="InterPro" id="IPR036476">
    <property type="entry name" value="Talin_cent_sf"/>
</dbReference>
<evidence type="ECO:0000256" key="1">
    <source>
        <dbReference type="ARBA" id="ARBA00004245"/>
    </source>
</evidence>
<dbReference type="Pfam" id="PF21896">
    <property type="entry name" value="Talin_IBS2B"/>
    <property type="match status" value="4"/>
</dbReference>
<dbReference type="InterPro" id="IPR029071">
    <property type="entry name" value="Ubiquitin-like_domsf"/>
</dbReference>
<dbReference type="CDD" id="cd14473">
    <property type="entry name" value="FERM_B-lobe"/>
    <property type="match status" value="1"/>
</dbReference>
<dbReference type="InterPro" id="IPR037438">
    <property type="entry name" value="Talin1/2-RS"/>
</dbReference>
<dbReference type="SUPFAM" id="SSF47031">
    <property type="entry name" value="Second domain of FERM"/>
    <property type="match status" value="1"/>
</dbReference>
<dbReference type="EMBL" id="CP092865">
    <property type="protein sequence ID" value="UYV64796.1"/>
    <property type="molecule type" value="Genomic_DNA"/>
</dbReference>
<dbReference type="SUPFAM" id="SSF109885">
    <property type="entry name" value="I/LWEQ domain"/>
    <property type="match status" value="5"/>
</dbReference>
<dbReference type="Pfam" id="PF25177">
    <property type="entry name" value="Talin_VBS2"/>
    <property type="match status" value="1"/>
</dbReference>
<dbReference type="SMART" id="SM00295">
    <property type="entry name" value="B41"/>
    <property type="match status" value="1"/>
</dbReference>
<evidence type="ECO:0000259" key="7">
    <source>
        <dbReference type="PROSITE" id="PS50945"/>
    </source>
</evidence>